<dbReference type="Proteomes" id="UP000256977">
    <property type="component" value="Unassembled WGS sequence"/>
</dbReference>
<dbReference type="OrthoDB" id="9806086at2"/>
<dbReference type="AlphaFoldDB" id="A0A3D9HZS8"/>
<evidence type="ECO:0000313" key="3">
    <source>
        <dbReference type="EMBL" id="RED54871.1"/>
    </source>
</evidence>
<dbReference type="Gene3D" id="1.20.1290.10">
    <property type="entry name" value="AhpD-like"/>
    <property type="match status" value="1"/>
</dbReference>
<dbReference type="InterPro" id="IPR003779">
    <property type="entry name" value="CMD-like"/>
</dbReference>
<proteinExistence type="predicted"/>
<keyword evidence="3" id="KW-0575">Peroxidase</keyword>
<dbReference type="GO" id="GO:0051920">
    <property type="term" value="F:peroxiredoxin activity"/>
    <property type="evidence" value="ECO:0007669"/>
    <property type="project" value="InterPro"/>
</dbReference>
<dbReference type="EMBL" id="QRDZ01000046">
    <property type="protein sequence ID" value="RED54871.1"/>
    <property type="molecule type" value="Genomic_DNA"/>
</dbReference>
<name>A0A3D9HZS8_9BACL</name>
<sequence length="137" mass="14624">MDAYYKPANLERIPELIGLAPKAADSFLKFENDVYQASNVVPLKTKELIAVAVAHVTGCPYCIDNHVRKYRKLGGTREEIVEAVLVAASTRAGAVLSHATHALIAYERSGGLPENAPSPVESEASTAQTGGEPECLC</sequence>
<evidence type="ECO:0000313" key="4">
    <source>
        <dbReference type="Proteomes" id="UP000256977"/>
    </source>
</evidence>
<gene>
    <name evidence="3" type="ORF">DFP98_14615</name>
</gene>
<dbReference type="InterPro" id="IPR029032">
    <property type="entry name" value="AhpD-like"/>
</dbReference>
<dbReference type="SUPFAM" id="SSF69118">
    <property type="entry name" value="AhpD-like"/>
    <property type="match status" value="1"/>
</dbReference>
<accession>A0A3D9HZS8</accession>
<dbReference type="RefSeq" id="WP_116065353.1">
    <property type="nucleotide sequence ID" value="NZ_QRDZ01000046.1"/>
</dbReference>
<dbReference type="Pfam" id="PF02627">
    <property type="entry name" value="CMD"/>
    <property type="match status" value="1"/>
</dbReference>
<feature type="domain" description="Carboxymuconolactone decarboxylase-like" evidence="2">
    <location>
        <begin position="21"/>
        <end position="103"/>
    </location>
</feature>
<evidence type="ECO:0000259" key="2">
    <source>
        <dbReference type="Pfam" id="PF02627"/>
    </source>
</evidence>
<evidence type="ECO:0000256" key="1">
    <source>
        <dbReference type="SAM" id="MobiDB-lite"/>
    </source>
</evidence>
<keyword evidence="4" id="KW-1185">Reference proteome</keyword>
<feature type="region of interest" description="Disordered" evidence="1">
    <location>
        <begin position="112"/>
        <end position="137"/>
    </location>
</feature>
<keyword evidence="3" id="KW-0560">Oxidoreductase</keyword>
<reference evidence="3 4" key="1">
    <citation type="submission" date="2018-07" db="EMBL/GenBank/DDBJ databases">
        <title>Genomic Encyclopedia of Type Strains, Phase III (KMG-III): the genomes of soil and plant-associated and newly described type strains.</title>
        <authorList>
            <person name="Whitman W."/>
        </authorList>
    </citation>
    <scope>NUCLEOTIDE SEQUENCE [LARGE SCALE GENOMIC DNA]</scope>
    <source>
        <strain evidence="3 4">CECT 7287</strain>
    </source>
</reference>
<comment type="caution">
    <text evidence="3">The sequence shown here is derived from an EMBL/GenBank/DDBJ whole genome shotgun (WGS) entry which is preliminary data.</text>
</comment>
<dbReference type="PANTHER" id="PTHR33930:SF2">
    <property type="entry name" value="BLR3452 PROTEIN"/>
    <property type="match status" value="1"/>
</dbReference>
<dbReference type="NCBIfam" id="TIGR00778">
    <property type="entry name" value="ahpD_dom"/>
    <property type="match status" value="1"/>
</dbReference>
<dbReference type="InterPro" id="IPR004675">
    <property type="entry name" value="AhpD_core"/>
</dbReference>
<protein>
    <submittedName>
        <fullName evidence="3">AhpD family alkylhydroperoxidase</fullName>
    </submittedName>
</protein>
<dbReference type="PANTHER" id="PTHR33930">
    <property type="entry name" value="ALKYL HYDROPEROXIDE REDUCTASE AHPD"/>
    <property type="match status" value="1"/>
</dbReference>
<organism evidence="3 4">
    <name type="scientific">Cohnella phaseoli</name>
    <dbReference type="NCBI Taxonomy" id="456490"/>
    <lineage>
        <taxon>Bacteria</taxon>
        <taxon>Bacillati</taxon>
        <taxon>Bacillota</taxon>
        <taxon>Bacilli</taxon>
        <taxon>Bacillales</taxon>
        <taxon>Paenibacillaceae</taxon>
        <taxon>Cohnella</taxon>
    </lineage>
</organism>